<dbReference type="PANTHER" id="PTHR12930">
    <property type="entry name" value="ZINC FINGER PROTEIN 183"/>
    <property type="match status" value="1"/>
</dbReference>
<dbReference type="EMBL" id="SOZI01000113">
    <property type="protein sequence ID" value="TNY18986.1"/>
    <property type="molecule type" value="Genomic_DNA"/>
</dbReference>
<feature type="domain" description="C3H1-type" evidence="8">
    <location>
        <begin position="171"/>
        <end position="199"/>
    </location>
</feature>
<evidence type="ECO:0000256" key="4">
    <source>
        <dbReference type="ARBA" id="ARBA00022833"/>
    </source>
</evidence>
<dbReference type="GO" id="GO:0006397">
    <property type="term" value="P:mRNA processing"/>
    <property type="evidence" value="ECO:0007669"/>
    <property type="project" value="UniProtKB-KW"/>
</dbReference>
<feature type="compositionally biased region" description="Basic and acidic residues" evidence="7">
    <location>
        <begin position="87"/>
        <end position="109"/>
    </location>
</feature>
<keyword evidence="6" id="KW-0507">mRNA processing</keyword>
<evidence type="ECO:0000256" key="1">
    <source>
        <dbReference type="ARBA" id="ARBA00009161"/>
    </source>
</evidence>
<feature type="region of interest" description="Disordered" evidence="7">
    <location>
        <begin position="309"/>
        <end position="390"/>
    </location>
</feature>
<feature type="zinc finger region" description="C3H1-type" evidence="5">
    <location>
        <begin position="171"/>
        <end position="199"/>
    </location>
</feature>
<comment type="subcellular location">
    <subcellularLocation>
        <location evidence="6">Nucleus</location>
    </subcellularLocation>
</comment>
<organism evidence="9 10">
    <name type="scientific">Rhodotorula diobovata</name>
    <dbReference type="NCBI Taxonomy" id="5288"/>
    <lineage>
        <taxon>Eukaryota</taxon>
        <taxon>Fungi</taxon>
        <taxon>Dikarya</taxon>
        <taxon>Basidiomycota</taxon>
        <taxon>Pucciniomycotina</taxon>
        <taxon>Microbotryomycetes</taxon>
        <taxon>Sporidiobolales</taxon>
        <taxon>Sporidiobolaceae</taxon>
        <taxon>Rhodotorula</taxon>
    </lineage>
</organism>
<dbReference type="InterPro" id="IPR039971">
    <property type="entry name" value="CWC24-like"/>
</dbReference>
<name>A0A5C5FRW6_9BASI</name>
<evidence type="ECO:0000259" key="8">
    <source>
        <dbReference type="PROSITE" id="PS50103"/>
    </source>
</evidence>
<evidence type="ECO:0000256" key="6">
    <source>
        <dbReference type="RuleBase" id="RU367110"/>
    </source>
</evidence>
<keyword evidence="2 5" id="KW-0479">Metal-binding</keyword>
<dbReference type="Gene3D" id="3.30.40.10">
    <property type="entry name" value="Zinc/RING finger domain, C3HC4 (zinc finger)"/>
    <property type="match status" value="1"/>
</dbReference>
<protein>
    <recommendedName>
        <fullName evidence="6">Pre-mRNA-splicing factor CWC24</fullName>
    </recommendedName>
</protein>
<dbReference type="GO" id="GO:0005684">
    <property type="term" value="C:U2-type spliceosomal complex"/>
    <property type="evidence" value="ECO:0007669"/>
    <property type="project" value="TreeGrafter"/>
</dbReference>
<sequence>MSDAGPVTFIKKRKGAPAGLRKKQDPSSASSGPAAAQDEPATSEVIHAAKRSVTSHLVQGTGTKRRRTQQDDGGLALSDSDDDDKDAAERKAFAVRHSSDRHAERRRSESPPAWVSSDQIKEMARDKVAAPEEVPDDGLYRGASKQKNQVPKATGPVKGGPGNVRTITLTDYQPDVCKDYKETGFCGFGDTCKFLHDRGDYLHGWQLDNSFLSNSAASGSFMAKQRARDGGADGADSDSDDSDADDLPFACLICRKPFGKDPVVTLCGHYFDSACAIKRYAKTGKCFACGAATNGVFNRATKLIAKQKEREALNDKARDEEEGEDAAGADDGGIEIEGLAEDASADLRAAQRRRAAQQDEEDEGEEDDGEGEYEEEEEVRPRKRPIIEIQ</sequence>
<dbReference type="InterPro" id="IPR001841">
    <property type="entry name" value="Znf_RING"/>
</dbReference>
<keyword evidence="6" id="KW-0508">mRNA splicing</keyword>
<reference evidence="9 10" key="1">
    <citation type="submission" date="2019-03" db="EMBL/GenBank/DDBJ databases">
        <title>Rhodosporidium diobovatum UCD-FST 08-225 genome sequencing, assembly, and annotation.</title>
        <authorList>
            <person name="Fakankun I.U."/>
            <person name="Fristensky B."/>
            <person name="Levin D.B."/>
        </authorList>
    </citation>
    <scope>NUCLEOTIDE SEQUENCE [LARGE SCALE GENOMIC DNA]</scope>
    <source>
        <strain evidence="9 10">UCD-FST 08-225</strain>
    </source>
</reference>
<evidence type="ECO:0000256" key="7">
    <source>
        <dbReference type="SAM" id="MobiDB-lite"/>
    </source>
</evidence>
<comment type="subunit">
    <text evidence="6">Associated with the spliceosome.</text>
</comment>
<evidence type="ECO:0000313" key="10">
    <source>
        <dbReference type="Proteomes" id="UP000311382"/>
    </source>
</evidence>
<comment type="function">
    <text evidence="6">Involved in pre-mRNA splicing.</text>
</comment>
<dbReference type="Proteomes" id="UP000311382">
    <property type="component" value="Unassembled WGS sequence"/>
</dbReference>
<dbReference type="OrthoDB" id="25761at2759"/>
<gene>
    <name evidence="9" type="ORF">DMC30DRAFT_26430</name>
</gene>
<evidence type="ECO:0000256" key="2">
    <source>
        <dbReference type="ARBA" id="ARBA00022723"/>
    </source>
</evidence>
<dbReference type="InterPro" id="IPR036855">
    <property type="entry name" value="Znf_CCCH_sf"/>
</dbReference>
<dbReference type="SMART" id="SM00184">
    <property type="entry name" value="RING"/>
    <property type="match status" value="1"/>
</dbReference>
<proteinExistence type="inferred from homology"/>
<keyword evidence="3 5" id="KW-0863">Zinc-finger</keyword>
<comment type="similarity">
    <text evidence="1 6">Belongs to the CWC24 family.</text>
</comment>
<accession>A0A5C5FRW6</accession>
<dbReference type="InterPro" id="IPR000571">
    <property type="entry name" value="Znf_CCCH"/>
</dbReference>
<dbReference type="Pfam" id="PF00642">
    <property type="entry name" value="zf-CCCH"/>
    <property type="match status" value="1"/>
</dbReference>
<dbReference type="GO" id="GO:0008270">
    <property type="term" value="F:zinc ion binding"/>
    <property type="evidence" value="ECO:0007669"/>
    <property type="project" value="UniProtKB-KW"/>
</dbReference>
<keyword evidence="6" id="KW-0539">Nucleus</keyword>
<keyword evidence="10" id="KW-1185">Reference proteome</keyword>
<dbReference type="GO" id="GO:0003677">
    <property type="term" value="F:DNA binding"/>
    <property type="evidence" value="ECO:0007669"/>
    <property type="project" value="UniProtKB-UniRule"/>
</dbReference>
<dbReference type="PROSITE" id="PS50103">
    <property type="entry name" value="ZF_C3H1"/>
    <property type="match status" value="1"/>
</dbReference>
<dbReference type="GO" id="GO:0034247">
    <property type="term" value="P:snoRNA splicing"/>
    <property type="evidence" value="ECO:0007669"/>
    <property type="project" value="TreeGrafter"/>
</dbReference>
<dbReference type="SMART" id="SM00356">
    <property type="entry name" value="ZnF_C3H1"/>
    <property type="match status" value="1"/>
</dbReference>
<keyword evidence="6" id="KW-0238">DNA-binding</keyword>
<dbReference type="SUPFAM" id="SSF90229">
    <property type="entry name" value="CCCH zinc finger"/>
    <property type="match status" value="1"/>
</dbReference>
<dbReference type="CDD" id="cd16539">
    <property type="entry name" value="RING-HC_RNF113A_B"/>
    <property type="match status" value="1"/>
</dbReference>
<feature type="region of interest" description="Disordered" evidence="7">
    <location>
        <begin position="134"/>
        <end position="162"/>
    </location>
</feature>
<keyword evidence="4 5" id="KW-0862">Zinc</keyword>
<evidence type="ECO:0000256" key="3">
    <source>
        <dbReference type="ARBA" id="ARBA00022771"/>
    </source>
</evidence>
<dbReference type="AlphaFoldDB" id="A0A5C5FRW6"/>
<feature type="region of interest" description="Disordered" evidence="7">
    <location>
        <begin position="223"/>
        <end position="243"/>
    </location>
</feature>
<dbReference type="SUPFAM" id="SSF57850">
    <property type="entry name" value="RING/U-box"/>
    <property type="match status" value="1"/>
</dbReference>
<feature type="compositionally biased region" description="Polar residues" evidence="7">
    <location>
        <begin position="52"/>
        <end position="62"/>
    </location>
</feature>
<keyword evidence="6" id="KW-0747">Spliceosome</keyword>
<feature type="compositionally biased region" description="Acidic residues" evidence="7">
    <location>
        <begin position="320"/>
        <end position="344"/>
    </location>
</feature>
<evidence type="ECO:0000256" key="5">
    <source>
        <dbReference type="PROSITE-ProRule" id="PRU00723"/>
    </source>
</evidence>
<dbReference type="STRING" id="5288.A0A5C5FRW6"/>
<feature type="compositionally biased region" description="Acidic residues" evidence="7">
    <location>
        <begin position="358"/>
        <end position="378"/>
    </location>
</feature>
<feature type="compositionally biased region" description="Basic and acidic residues" evidence="7">
    <location>
        <begin position="309"/>
        <end position="319"/>
    </location>
</feature>
<feature type="region of interest" description="Disordered" evidence="7">
    <location>
        <begin position="1"/>
        <end position="119"/>
    </location>
</feature>
<dbReference type="PANTHER" id="PTHR12930:SF0">
    <property type="entry name" value="RING FINGER PROTEIN 113B"/>
    <property type="match status" value="1"/>
</dbReference>
<evidence type="ECO:0000313" key="9">
    <source>
        <dbReference type="EMBL" id="TNY18986.1"/>
    </source>
</evidence>
<comment type="caution">
    <text evidence="9">The sequence shown here is derived from an EMBL/GenBank/DDBJ whole genome shotgun (WGS) entry which is preliminary data.</text>
</comment>
<dbReference type="InterPro" id="IPR013083">
    <property type="entry name" value="Znf_RING/FYVE/PHD"/>
</dbReference>
<feature type="compositionally biased region" description="Low complexity" evidence="7">
    <location>
        <begin position="26"/>
        <end position="36"/>
    </location>
</feature>